<name>A0A916NT00_9FLAO</name>
<dbReference type="RefSeq" id="WP_258542824.1">
    <property type="nucleotide sequence ID" value="NZ_OU015584.1"/>
</dbReference>
<sequence length="174" mass="20357">MEEIIDLLKYTIPSVVVFAITYYMMKTFFEREKKLKQEENRALARKDYIPLRIQAYERAALYLERIDPNNLIMRVHTPGMSANRLHGELLKNIREEYNHNMVQQIYMSQRSWSQLKMAKEESIKIINMAAQQMSEHATGVELSSAIFEIVAKLEKLPTEIALEKVKADFQKGMA</sequence>
<feature type="transmembrane region" description="Helical" evidence="1">
    <location>
        <begin position="7"/>
        <end position="25"/>
    </location>
</feature>
<gene>
    <name evidence="2" type="ORF">CRYO30217_02606</name>
</gene>
<keyword evidence="1" id="KW-1133">Transmembrane helix</keyword>
<reference evidence="2" key="1">
    <citation type="submission" date="2021-04" db="EMBL/GenBank/DDBJ databases">
        <authorList>
            <person name="Rodrigo-Torres L."/>
            <person name="Arahal R. D."/>
            <person name="Lucena T."/>
        </authorList>
    </citation>
    <scope>NUCLEOTIDE SEQUENCE</scope>
    <source>
        <strain evidence="2">AS29M-1</strain>
    </source>
</reference>
<protein>
    <submittedName>
        <fullName evidence="2">Uncharacterized protein</fullName>
    </submittedName>
</protein>
<dbReference type="AlphaFoldDB" id="A0A916NT00"/>
<accession>A0A916NT00</accession>
<dbReference type="Proteomes" id="UP000683507">
    <property type="component" value="Chromosome"/>
</dbReference>
<dbReference type="InterPro" id="IPR057695">
    <property type="entry name" value="DUF7935"/>
</dbReference>
<proteinExistence type="predicted"/>
<keyword evidence="1" id="KW-0472">Membrane</keyword>
<dbReference type="KEGG" id="ptan:CRYO30217_02606"/>
<evidence type="ECO:0000256" key="1">
    <source>
        <dbReference type="SAM" id="Phobius"/>
    </source>
</evidence>
<dbReference type="Pfam" id="PF25589">
    <property type="entry name" value="DUF7935"/>
    <property type="match status" value="1"/>
</dbReference>
<keyword evidence="1" id="KW-0812">Transmembrane</keyword>
<evidence type="ECO:0000313" key="2">
    <source>
        <dbReference type="EMBL" id="CAG5084944.1"/>
    </source>
</evidence>
<organism evidence="2 3">
    <name type="scientific">Parvicella tangerina</name>
    <dbReference type="NCBI Taxonomy" id="2829795"/>
    <lineage>
        <taxon>Bacteria</taxon>
        <taxon>Pseudomonadati</taxon>
        <taxon>Bacteroidota</taxon>
        <taxon>Flavobacteriia</taxon>
        <taxon>Flavobacteriales</taxon>
        <taxon>Parvicellaceae</taxon>
        <taxon>Parvicella</taxon>
    </lineage>
</organism>
<evidence type="ECO:0000313" key="3">
    <source>
        <dbReference type="Proteomes" id="UP000683507"/>
    </source>
</evidence>
<keyword evidence="3" id="KW-1185">Reference proteome</keyword>
<dbReference type="EMBL" id="OU015584">
    <property type="protein sequence ID" value="CAG5084944.1"/>
    <property type="molecule type" value="Genomic_DNA"/>
</dbReference>